<accession>A0A3N7FYZ7</accession>
<feature type="transmembrane region" description="Helical" evidence="1">
    <location>
        <begin position="5"/>
        <end position="22"/>
    </location>
</feature>
<keyword evidence="3" id="KW-1185">Reference proteome</keyword>
<organism evidence="2 3">
    <name type="scientific">Populus trichocarpa</name>
    <name type="common">Western balsam poplar</name>
    <name type="synonym">Populus balsamifera subsp. trichocarpa</name>
    <dbReference type="NCBI Taxonomy" id="3694"/>
    <lineage>
        <taxon>Eukaryota</taxon>
        <taxon>Viridiplantae</taxon>
        <taxon>Streptophyta</taxon>
        <taxon>Embryophyta</taxon>
        <taxon>Tracheophyta</taxon>
        <taxon>Spermatophyta</taxon>
        <taxon>Magnoliopsida</taxon>
        <taxon>eudicotyledons</taxon>
        <taxon>Gunneridae</taxon>
        <taxon>Pentapetalae</taxon>
        <taxon>rosids</taxon>
        <taxon>fabids</taxon>
        <taxon>Malpighiales</taxon>
        <taxon>Salicaceae</taxon>
        <taxon>Saliceae</taxon>
        <taxon>Populus</taxon>
    </lineage>
</organism>
<dbReference type="AlphaFoldDB" id="A0A3N7FYZ7"/>
<dbReference type="EMBL" id="CM009303">
    <property type="protein sequence ID" value="RQP00198.1"/>
    <property type="molecule type" value="Genomic_DNA"/>
</dbReference>
<keyword evidence="1" id="KW-1133">Transmembrane helix</keyword>
<evidence type="ECO:0000313" key="2">
    <source>
        <dbReference type="EMBL" id="RQP00198.1"/>
    </source>
</evidence>
<keyword evidence="1" id="KW-0472">Membrane</keyword>
<evidence type="ECO:0000256" key="1">
    <source>
        <dbReference type="SAM" id="Phobius"/>
    </source>
</evidence>
<gene>
    <name evidence="2" type="ORF">POPTR_014G151350</name>
</gene>
<protein>
    <submittedName>
        <fullName evidence="2">Uncharacterized protein</fullName>
    </submittedName>
</protein>
<reference evidence="2 3" key="1">
    <citation type="journal article" date="2006" name="Science">
        <title>The genome of black cottonwood, Populus trichocarpa (Torr. &amp; Gray).</title>
        <authorList>
            <person name="Tuskan G.A."/>
            <person name="Difazio S."/>
            <person name="Jansson S."/>
            <person name="Bohlmann J."/>
            <person name="Grigoriev I."/>
            <person name="Hellsten U."/>
            <person name="Putnam N."/>
            <person name="Ralph S."/>
            <person name="Rombauts S."/>
            <person name="Salamov A."/>
            <person name="Schein J."/>
            <person name="Sterck L."/>
            <person name="Aerts A."/>
            <person name="Bhalerao R.R."/>
            <person name="Bhalerao R.P."/>
            <person name="Blaudez D."/>
            <person name="Boerjan W."/>
            <person name="Brun A."/>
            <person name="Brunner A."/>
            <person name="Busov V."/>
            <person name="Campbell M."/>
            <person name="Carlson J."/>
            <person name="Chalot M."/>
            <person name="Chapman J."/>
            <person name="Chen G.L."/>
            <person name="Cooper D."/>
            <person name="Coutinho P.M."/>
            <person name="Couturier J."/>
            <person name="Covert S."/>
            <person name="Cronk Q."/>
            <person name="Cunningham R."/>
            <person name="Davis J."/>
            <person name="Degroeve S."/>
            <person name="Dejardin A."/>
            <person name="Depamphilis C."/>
            <person name="Detter J."/>
            <person name="Dirks B."/>
            <person name="Dubchak I."/>
            <person name="Duplessis S."/>
            <person name="Ehlting J."/>
            <person name="Ellis B."/>
            <person name="Gendler K."/>
            <person name="Goodstein D."/>
            <person name="Gribskov M."/>
            <person name="Grimwood J."/>
            <person name="Groover A."/>
            <person name="Gunter L."/>
            <person name="Hamberger B."/>
            <person name="Heinze B."/>
            <person name="Helariutta Y."/>
            <person name="Henrissat B."/>
            <person name="Holligan D."/>
            <person name="Holt R."/>
            <person name="Huang W."/>
            <person name="Islam-Faridi N."/>
            <person name="Jones S."/>
            <person name="Jones-Rhoades M."/>
            <person name="Jorgensen R."/>
            <person name="Joshi C."/>
            <person name="Kangasjarvi J."/>
            <person name="Karlsson J."/>
            <person name="Kelleher C."/>
            <person name="Kirkpatrick R."/>
            <person name="Kirst M."/>
            <person name="Kohler A."/>
            <person name="Kalluri U."/>
            <person name="Larimer F."/>
            <person name="Leebens-Mack J."/>
            <person name="Leple J.C."/>
            <person name="Locascio P."/>
            <person name="Lou Y."/>
            <person name="Lucas S."/>
            <person name="Martin F."/>
            <person name="Montanini B."/>
            <person name="Napoli C."/>
            <person name="Nelson D.R."/>
            <person name="Nelson C."/>
            <person name="Nieminen K."/>
            <person name="Nilsson O."/>
            <person name="Pereda V."/>
            <person name="Peter G."/>
            <person name="Philippe R."/>
            <person name="Pilate G."/>
            <person name="Poliakov A."/>
            <person name="Razumovskaya J."/>
            <person name="Richardson P."/>
            <person name="Rinaldi C."/>
            <person name="Ritland K."/>
            <person name="Rouze P."/>
            <person name="Ryaboy D."/>
            <person name="Schmutz J."/>
            <person name="Schrader J."/>
            <person name="Segerman B."/>
            <person name="Shin H."/>
            <person name="Siddiqui A."/>
            <person name="Sterky F."/>
            <person name="Terry A."/>
            <person name="Tsai C.J."/>
            <person name="Uberbacher E."/>
            <person name="Unneberg P."/>
            <person name="Vahala J."/>
            <person name="Wall K."/>
            <person name="Wessler S."/>
            <person name="Yang G."/>
            <person name="Yin T."/>
            <person name="Douglas C."/>
            <person name="Marra M."/>
            <person name="Sandberg G."/>
            <person name="Van de Peer Y."/>
            <person name="Rokhsar D."/>
        </authorList>
    </citation>
    <scope>NUCLEOTIDE SEQUENCE [LARGE SCALE GENOMIC DNA]</scope>
    <source>
        <strain evidence="3">cv. Nisqually</strain>
    </source>
</reference>
<evidence type="ECO:0000313" key="3">
    <source>
        <dbReference type="Proteomes" id="UP000006729"/>
    </source>
</evidence>
<name>A0A3N7FYZ7_POPTR</name>
<dbReference type="InParanoid" id="A0A3N7FYZ7"/>
<sequence length="68" mass="8099">MPKTILHVIFYYYLFFYVPYVSNCRPISYKCCWYSQVQIHIDVPNHDFLGEMKLDILQGHHLTATSSL</sequence>
<proteinExistence type="predicted"/>
<dbReference type="Proteomes" id="UP000006729">
    <property type="component" value="Chromosome 14"/>
</dbReference>
<keyword evidence="1" id="KW-0812">Transmembrane</keyword>